<evidence type="ECO:0000313" key="3">
    <source>
        <dbReference type="Proteomes" id="UP000626109"/>
    </source>
</evidence>
<evidence type="ECO:0000256" key="1">
    <source>
        <dbReference type="SAM" id="MobiDB-lite"/>
    </source>
</evidence>
<dbReference type="Proteomes" id="UP000626109">
    <property type="component" value="Unassembled WGS sequence"/>
</dbReference>
<feature type="non-terminal residue" evidence="2">
    <location>
        <position position="1"/>
    </location>
</feature>
<proteinExistence type="predicted"/>
<reference evidence="2" key="1">
    <citation type="submission" date="2021-02" db="EMBL/GenBank/DDBJ databases">
        <authorList>
            <person name="Dougan E. K."/>
            <person name="Rhodes N."/>
            <person name="Thang M."/>
            <person name="Chan C."/>
        </authorList>
    </citation>
    <scope>NUCLEOTIDE SEQUENCE</scope>
</reference>
<feature type="non-terminal residue" evidence="2">
    <location>
        <position position="108"/>
    </location>
</feature>
<comment type="caution">
    <text evidence="2">The sequence shown here is derived from an EMBL/GenBank/DDBJ whole genome shotgun (WGS) entry which is preliminary data.</text>
</comment>
<evidence type="ECO:0000313" key="2">
    <source>
        <dbReference type="EMBL" id="CAE8735463.1"/>
    </source>
</evidence>
<protein>
    <submittedName>
        <fullName evidence="2">Uncharacterized protein</fullName>
    </submittedName>
</protein>
<gene>
    <name evidence="2" type="ORF">PGLA2088_LOCUS47850</name>
</gene>
<dbReference type="EMBL" id="CAJNNW010036547">
    <property type="protein sequence ID" value="CAE8735463.1"/>
    <property type="molecule type" value="Genomic_DNA"/>
</dbReference>
<organism evidence="2 3">
    <name type="scientific">Polarella glacialis</name>
    <name type="common">Dinoflagellate</name>
    <dbReference type="NCBI Taxonomy" id="89957"/>
    <lineage>
        <taxon>Eukaryota</taxon>
        <taxon>Sar</taxon>
        <taxon>Alveolata</taxon>
        <taxon>Dinophyceae</taxon>
        <taxon>Suessiales</taxon>
        <taxon>Suessiaceae</taxon>
        <taxon>Polarella</taxon>
    </lineage>
</organism>
<dbReference type="AlphaFoldDB" id="A0A813LXQ1"/>
<name>A0A813LXQ1_POLGL</name>
<sequence length="108" mass="11968">VTYIVRSAYRGFCTETYAEQADAARDSATNVPCNAASLQKVKTDRTNCMACSSNNNDNYNDKNNSNNDNSNNNNSNNNSNNHNNNKHSSISPASALLRAFLLFVEWCH</sequence>
<feature type="region of interest" description="Disordered" evidence="1">
    <location>
        <begin position="52"/>
        <end position="89"/>
    </location>
</feature>
<accession>A0A813LXQ1</accession>